<organism evidence="1 2">
    <name type="scientific">Paragonimus westermani</name>
    <dbReference type="NCBI Taxonomy" id="34504"/>
    <lineage>
        <taxon>Eukaryota</taxon>
        <taxon>Metazoa</taxon>
        <taxon>Spiralia</taxon>
        <taxon>Lophotrochozoa</taxon>
        <taxon>Platyhelminthes</taxon>
        <taxon>Trematoda</taxon>
        <taxon>Digenea</taxon>
        <taxon>Plagiorchiida</taxon>
        <taxon>Troglotremata</taxon>
        <taxon>Troglotrematidae</taxon>
        <taxon>Paragonimus</taxon>
    </lineage>
</organism>
<comment type="caution">
    <text evidence="1">The sequence shown here is derived from an EMBL/GenBank/DDBJ whole genome shotgun (WGS) entry which is preliminary data.</text>
</comment>
<evidence type="ECO:0000313" key="1">
    <source>
        <dbReference type="EMBL" id="KAF8562377.1"/>
    </source>
</evidence>
<evidence type="ECO:0000313" key="2">
    <source>
        <dbReference type="Proteomes" id="UP000699462"/>
    </source>
</evidence>
<gene>
    <name evidence="1" type="ORF">P879_08231</name>
</gene>
<proteinExistence type="predicted"/>
<protein>
    <submittedName>
        <fullName evidence="1">Uncharacterized protein</fullName>
    </submittedName>
</protein>
<reference evidence="1 2" key="1">
    <citation type="submission" date="2019-07" db="EMBL/GenBank/DDBJ databases">
        <title>Annotation for the trematode Paragonimus westermani.</title>
        <authorList>
            <person name="Choi Y.-J."/>
        </authorList>
    </citation>
    <scope>NUCLEOTIDE SEQUENCE [LARGE SCALE GENOMIC DNA]</scope>
    <source>
        <strain evidence="1">180907_Pwestermani</strain>
    </source>
</reference>
<dbReference type="Proteomes" id="UP000699462">
    <property type="component" value="Unassembled WGS sequence"/>
</dbReference>
<accession>A0A8T0D6Y9</accession>
<keyword evidence="2" id="KW-1185">Reference proteome</keyword>
<dbReference type="EMBL" id="JTDF01020776">
    <property type="protein sequence ID" value="KAF8562377.1"/>
    <property type="molecule type" value="Genomic_DNA"/>
</dbReference>
<name>A0A8T0D6Y9_9TREM</name>
<sequence length="197" mass="22266">MIASRNHTSTPVCTLLYINCPVFLLQYGISVSASFSRQARCVASTPWCISRCARFRPRYFRHRLPTLTASTVVLEDVGHPAEDAVRCFHLKSCVHETARILTRSCDRCYCAVTSELRPSYILLNGHMPINCSKHIRAFICLIIVLSRTDSSQFSVLSAVASNWELLDLQGGQRFAERSKDKLGRRWFALIASLGRVR</sequence>
<dbReference type="AlphaFoldDB" id="A0A8T0D6Y9"/>